<reference evidence="4" key="1">
    <citation type="submission" date="2025-08" db="UniProtKB">
        <authorList>
            <consortium name="RefSeq"/>
        </authorList>
    </citation>
    <scope>IDENTIFICATION</scope>
    <source>
        <tissue evidence="4">Whole sample</tissue>
    </source>
</reference>
<dbReference type="Proteomes" id="UP000694844">
    <property type="component" value="Chromosome 3"/>
</dbReference>
<dbReference type="SUPFAM" id="SSF57845">
    <property type="entry name" value="B-box zinc-binding domain"/>
    <property type="match status" value="1"/>
</dbReference>
<evidence type="ECO:0000313" key="4">
    <source>
        <dbReference type="RefSeq" id="XP_022327864.1"/>
    </source>
</evidence>
<dbReference type="AlphaFoldDB" id="A0A8B8DJU4"/>
<dbReference type="GeneID" id="111127123"/>
<protein>
    <submittedName>
        <fullName evidence="4">Uncharacterized protein LOC111127123</fullName>
    </submittedName>
</protein>
<dbReference type="PANTHER" id="PTHR25462">
    <property type="entry name" value="BONUS, ISOFORM C-RELATED"/>
    <property type="match status" value="1"/>
</dbReference>
<dbReference type="GO" id="GO:0061630">
    <property type="term" value="F:ubiquitin protein ligase activity"/>
    <property type="evidence" value="ECO:0007669"/>
    <property type="project" value="TreeGrafter"/>
</dbReference>
<dbReference type="PROSITE" id="PS50119">
    <property type="entry name" value="ZF_BBOX"/>
    <property type="match status" value="2"/>
</dbReference>
<dbReference type="GO" id="GO:0005654">
    <property type="term" value="C:nucleoplasm"/>
    <property type="evidence" value="ECO:0007669"/>
    <property type="project" value="TreeGrafter"/>
</dbReference>
<proteinExistence type="predicted"/>
<keyword evidence="1" id="KW-0862">Zinc</keyword>
<dbReference type="InterPro" id="IPR000315">
    <property type="entry name" value="Znf_B-box"/>
</dbReference>
<dbReference type="OrthoDB" id="153872at2759"/>
<evidence type="ECO:0000313" key="3">
    <source>
        <dbReference type="Proteomes" id="UP000694844"/>
    </source>
</evidence>
<dbReference type="SUPFAM" id="SSF101898">
    <property type="entry name" value="NHL repeat"/>
    <property type="match status" value="1"/>
</dbReference>
<gene>
    <name evidence="4" type="primary">LOC111127123</name>
</gene>
<feature type="domain" description="B box-type" evidence="2">
    <location>
        <begin position="14"/>
        <end position="59"/>
    </location>
</feature>
<keyword evidence="3" id="KW-1185">Reference proteome</keyword>
<organism evidence="3 4">
    <name type="scientific">Crassostrea virginica</name>
    <name type="common">Eastern oyster</name>
    <dbReference type="NCBI Taxonomy" id="6565"/>
    <lineage>
        <taxon>Eukaryota</taxon>
        <taxon>Metazoa</taxon>
        <taxon>Spiralia</taxon>
        <taxon>Lophotrochozoa</taxon>
        <taxon>Mollusca</taxon>
        <taxon>Bivalvia</taxon>
        <taxon>Autobranchia</taxon>
        <taxon>Pteriomorphia</taxon>
        <taxon>Ostreida</taxon>
        <taxon>Ostreoidea</taxon>
        <taxon>Ostreidae</taxon>
        <taxon>Crassostrea</taxon>
    </lineage>
</organism>
<evidence type="ECO:0000259" key="2">
    <source>
        <dbReference type="PROSITE" id="PS50119"/>
    </source>
</evidence>
<keyword evidence="1" id="KW-0863">Zinc-finger</keyword>
<dbReference type="Gene3D" id="2.120.10.30">
    <property type="entry name" value="TolB, C-terminal domain"/>
    <property type="match status" value="1"/>
</dbReference>
<dbReference type="InterPro" id="IPR011042">
    <property type="entry name" value="6-blade_b-propeller_TolB-like"/>
</dbReference>
<dbReference type="Gene3D" id="3.30.160.60">
    <property type="entry name" value="Classic Zinc Finger"/>
    <property type="match status" value="1"/>
</dbReference>
<dbReference type="RefSeq" id="XP_022327864.1">
    <property type="nucleotide sequence ID" value="XM_022472156.1"/>
</dbReference>
<keyword evidence="1" id="KW-0479">Metal-binding</keyword>
<dbReference type="InterPro" id="IPR047153">
    <property type="entry name" value="TRIM45/56/19-like"/>
</dbReference>
<name>A0A8B8DJU4_CRAVI</name>
<dbReference type="PANTHER" id="PTHR25462:SF305">
    <property type="entry name" value="RING-TYPE DOMAIN-CONTAINING PROTEIN"/>
    <property type="match status" value="1"/>
</dbReference>
<sequence>MWRCQIMDHQCSPQDLIRCNLCETPVPPKHCDICHTHLCEACLGKHLSDQSKEHYIVPFEMRGITVKCPTHSTKHCTQRCQQCRILICSLCVSSSEHKRHQKVDILRNLPNIKELIKQDLEELQKTIHPKYQKIASNIPVQRADIRNHSKKLTTALDKQGEALHLEINNIVQEMKLEIDDMDAQHIAAIDRQEDAINHTITEITQVILDLKMLLDTSDVCLVSAYTSRNEEFSGLPAQLPAQLPTFTPKEINKEQIHQQIGSLSKLALKYPVRTIIRKPRIITDIQTKYGNILRSMSSLNDSKLWTCADDDIIRLYNQKGELLRSVQTISKSQPEDIAVTRRGDLVYADYNDSSINLVNRTQSQTLITLRGWKPRNLCSTSSGDLLVIMTSNDWKHTKVVRYSDSSERQSIQLDDQGKPLFKSSGYLAENRNLNICVADFDAGSVIVVSRAGKLRFRYTGSPSTFWGSSRQELFSPVGITTDSQANILTSDYSSNDIDIID</sequence>
<feature type="domain" description="B box-type" evidence="2">
    <location>
        <begin position="68"/>
        <end position="105"/>
    </location>
</feature>
<accession>A0A8B8DJU4</accession>
<evidence type="ECO:0000256" key="1">
    <source>
        <dbReference type="PROSITE-ProRule" id="PRU00024"/>
    </source>
</evidence>
<dbReference type="KEGG" id="cvn:111127123"/>
<dbReference type="GO" id="GO:0008270">
    <property type="term" value="F:zinc ion binding"/>
    <property type="evidence" value="ECO:0007669"/>
    <property type="project" value="UniProtKB-KW"/>
</dbReference>
<dbReference type="CDD" id="cd19756">
    <property type="entry name" value="Bbox2"/>
    <property type="match status" value="1"/>
</dbReference>